<feature type="non-terminal residue" evidence="3">
    <location>
        <position position="201"/>
    </location>
</feature>
<feature type="region of interest" description="Disordered" evidence="1">
    <location>
        <begin position="1"/>
        <end position="54"/>
    </location>
</feature>
<accession>A0AAD8ENV2</accession>
<evidence type="ECO:0000256" key="2">
    <source>
        <dbReference type="SAM" id="Phobius"/>
    </source>
</evidence>
<dbReference type="AlphaFoldDB" id="A0AAD8ENV2"/>
<gene>
    <name evidence="3" type="ORF">L9F63_012351</name>
</gene>
<feature type="compositionally biased region" description="Acidic residues" evidence="1">
    <location>
        <begin position="1"/>
        <end position="14"/>
    </location>
</feature>
<keyword evidence="4" id="KW-1185">Reference proteome</keyword>
<proteinExistence type="predicted"/>
<evidence type="ECO:0000313" key="4">
    <source>
        <dbReference type="Proteomes" id="UP001233999"/>
    </source>
</evidence>
<dbReference type="Proteomes" id="UP001233999">
    <property type="component" value="Unassembled WGS sequence"/>
</dbReference>
<keyword evidence="2" id="KW-0812">Transmembrane</keyword>
<keyword evidence="2" id="KW-1133">Transmembrane helix</keyword>
<sequence length="201" mass="23051">MERAEEEDRLEDLGEGGTPLQEAQRKRKRKKRRKKKVEGETRVRRTGAGGGLDPEDLPKRARWTIIATACLLLLMSVLLVGVTLRMAPIIDEMGQVKSPSGVSYVCGTVFHMPTVRLCYIERHRTMVKFTNYALSTKVKASFKNEKQLHLLDVKATSARKNNLRVKLYHICERASDEMIFFSDEATFHLSYKVNRHNSEDE</sequence>
<reference evidence="3" key="1">
    <citation type="journal article" date="2023" name="IScience">
        <title>Live-bearing cockroach genome reveals convergent evolutionary mechanisms linked to viviparity in insects and beyond.</title>
        <authorList>
            <person name="Fouks B."/>
            <person name="Harrison M.C."/>
            <person name="Mikhailova A.A."/>
            <person name="Marchal E."/>
            <person name="English S."/>
            <person name="Carruthers M."/>
            <person name="Jennings E.C."/>
            <person name="Chiamaka E.L."/>
            <person name="Frigard R.A."/>
            <person name="Pippel M."/>
            <person name="Attardo G.M."/>
            <person name="Benoit J.B."/>
            <person name="Bornberg-Bauer E."/>
            <person name="Tobe S.S."/>
        </authorList>
    </citation>
    <scope>NUCLEOTIDE SEQUENCE</scope>
    <source>
        <strain evidence="3">Stay&amp;Tobe</strain>
    </source>
</reference>
<feature type="transmembrane region" description="Helical" evidence="2">
    <location>
        <begin position="63"/>
        <end position="84"/>
    </location>
</feature>
<name>A0AAD8ENV2_DIPPU</name>
<feature type="compositionally biased region" description="Basic residues" evidence="1">
    <location>
        <begin position="25"/>
        <end position="36"/>
    </location>
</feature>
<organism evidence="3 4">
    <name type="scientific">Diploptera punctata</name>
    <name type="common">Pacific beetle cockroach</name>
    <dbReference type="NCBI Taxonomy" id="6984"/>
    <lineage>
        <taxon>Eukaryota</taxon>
        <taxon>Metazoa</taxon>
        <taxon>Ecdysozoa</taxon>
        <taxon>Arthropoda</taxon>
        <taxon>Hexapoda</taxon>
        <taxon>Insecta</taxon>
        <taxon>Pterygota</taxon>
        <taxon>Neoptera</taxon>
        <taxon>Polyneoptera</taxon>
        <taxon>Dictyoptera</taxon>
        <taxon>Blattodea</taxon>
        <taxon>Blaberoidea</taxon>
        <taxon>Blaberidae</taxon>
        <taxon>Diplopterinae</taxon>
        <taxon>Diploptera</taxon>
    </lineage>
</organism>
<evidence type="ECO:0000313" key="3">
    <source>
        <dbReference type="EMBL" id="KAJ9596654.1"/>
    </source>
</evidence>
<protein>
    <submittedName>
        <fullName evidence="3">Uncharacterized protein</fullName>
    </submittedName>
</protein>
<evidence type="ECO:0000256" key="1">
    <source>
        <dbReference type="SAM" id="MobiDB-lite"/>
    </source>
</evidence>
<comment type="caution">
    <text evidence="3">The sequence shown here is derived from an EMBL/GenBank/DDBJ whole genome shotgun (WGS) entry which is preliminary data.</text>
</comment>
<dbReference type="EMBL" id="JASPKZ010001977">
    <property type="protein sequence ID" value="KAJ9596654.1"/>
    <property type="molecule type" value="Genomic_DNA"/>
</dbReference>
<reference evidence="3" key="2">
    <citation type="submission" date="2023-05" db="EMBL/GenBank/DDBJ databases">
        <authorList>
            <person name="Fouks B."/>
        </authorList>
    </citation>
    <scope>NUCLEOTIDE SEQUENCE</scope>
    <source>
        <strain evidence="3">Stay&amp;Tobe</strain>
        <tissue evidence="3">Testes</tissue>
    </source>
</reference>
<keyword evidence="2" id="KW-0472">Membrane</keyword>